<dbReference type="EMBL" id="SJPF01000001">
    <property type="protein sequence ID" value="TWT38478.1"/>
    <property type="molecule type" value="Genomic_DNA"/>
</dbReference>
<dbReference type="Pfam" id="PF00583">
    <property type="entry name" value="Acetyltransf_1"/>
    <property type="match status" value="1"/>
</dbReference>
<proteinExistence type="predicted"/>
<dbReference type="InterPro" id="IPR000182">
    <property type="entry name" value="GNAT_dom"/>
</dbReference>
<dbReference type="GO" id="GO:0016747">
    <property type="term" value="F:acyltransferase activity, transferring groups other than amino-acyl groups"/>
    <property type="evidence" value="ECO:0007669"/>
    <property type="project" value="InterPro"/>
</dbReference>
<dbReference type="PROSITE" id="PS51186">
    <property type="entry name" value="GNAT"/>
    <property type="match status" value="1"/>
</dbReference>
<dbReference type="OrthoDB" id="9788755at2"/>
<dbReference type="Proteomes" id="UP000318878">
    <property type="component" value="Unassembled WGS sequence"/>
</dbReference>
<dbReference type="Gene3D" id="3.40.630.30">
    <property type="match status" value="1"/>
</dbReference>
<dbReference type="AlphaFoldDB" id="A0A5C5VIS1"/>
<dbReference type="InterPro" id="IPR050832">
    <property type="entry name" value="Bact_Acetyltransf"/>
</dbReference>
<dbReference type="PANTHER" id="PTHR43877:SF1">
    <property type="entry name" value="ACETYLTRANSFERASE"/>
    <property type="match status" value="1"/>
</dbReference>
<gene>
    <name evidence="4" type="ORF">Enr8_01700</name>
</gene>
<evidence type="ECO:0000259" key="3">
    <source>
        <dbReference type="PROSITE" id="PS51186"/>
    </source>
</evidence>
<dbReference type="CDD" id="cd04301">
    <property type="entry name" value="NAT_SF"/>
    <property type="match status" value="1"/>
</dbReference>
<sequence>MTTTPSPWITRVAGRPDRAACAKIFYASRRSAFHWMPNDKIRFDDFDKATAGEPIWVAERSRRIVGFVSWWPPENFIHNLFVAPDYQRMGVGKALLNACLGQIGRPAQLKCSTSNKNALAFYQELGWRCDEQSTSPDGPYWLMTLDGETAEATP</sequence>
<feature type="domain" description="N-acetyltransferase" evidence="3">
    <location>
        <begin position="12"/>
        <end position="146"/>
    </location>
</feature>
<dbReference type="SUPFAM" id="SSF55729">
    <property type="entry name" value="Acyl-CoA N-acyltransferases (Nat)"/>
    <property type="match status" value="1"/>
</dbReference>
<comment type="caution">
    <text evidence="4">The sequence shown here is derived from an EMBL/GenBank/DDBJ whole genome shotgun (WGS) entry which is preliminary data.</text>
</comment>
<dbReference type="PANTHER" id="PTHR43877">
    <property type="entry name" value="AMINOALKYLPHOSPHONATE N-ACETYLTRANSFERASE-RELATED-RELATED"/>
    <property type="match status" value="1"/>
</dbReference>
<reference evidence="4 5" key="1">
    <citation type="submission" date="2019-02" db="EMBL/GenBank/DDBJ databases">
        <title>Deep-cultivation of Planctomycetes and their phenomic and genomic characterization uncovers novel biology.</title>
        <authorList>
            <person name="Wiegand S."/>
            <person name="Jogler M."/>
            <person name="Boedeker C."/>
            <person name="Pinto D."/>
            <person name="Vollmers J."/>
            <person name="Rivas-Marin E."/>
            <person name="Kohn T."/>
            <person name="Peeters S.H."/>
            <person name="Heuer A."/>
            <person name="Rast P."/>
            <person name="Oberbeckmann S."/>
            <person name="Bunk B."/>
            <person name="Jeske O."/>
            <person name="Meyerdierks A."/>
            <person name="Storesund J.E."/>
            <person name="Kallscheuer N."/>
            <person name="Luecker S."/>
            <person name="Lage O.M."/>
            <person name="Pohl T."/>
            <person name="Merkel B.J."/>
            <person name="Hornburger P."/>
            <person name="Mueller R.-W."/>
            <person name="Bruemmer F."/>
            <person name="Labrenz M."/>
            <person name="Spormann A.M."/>
            <person name="Op Den Camp H."/>
            <person name="Overmann J."/>
            <person name="Amann R."/>
            <person name="Jetten M.S.M."/>
            <person name="Mascher T."/>
            <person name="Medema M.H."/>
            <person name="Devos D.P."/>
            <person name="Kaster A.-K."/>
            <person name="Ovreas L."/>
            <person name="Rohde M."/>
            <person name="Galperin M.Y."/>
            <person name="Jogler C."/>
        </authorList>
    </citation>
    <scope>NUCLEOTIDE SEQUENCE [LARGE SCALE GENOMIC DNA]</scope>
    <source>
        <strain evidence="4 5">Enr8</strain>
    </source>
</reference>
<protein>
    <submittedName>
        <fullName evidence="4">Putative acetyltransferase</fullName>
    </submittedName>
</protein>
<evidence type="ECO:0000256" key="1">
    <source>
        <dbReference type="ARBA" id="ARBA00022679"/>
    </source>
</evidence>
<evidence type="ECO:0000313" key="4">
    <source>
        <dbReference type="EMBL" id="TWT38478.1"/>
    </source>
</evidence>
<evidence type="ECO:0000313" key="5">
    <source>
        <dbReference type="Proteomes" id="UP000318878"/>
    </source>
</evidence>
<keyword evidence="5" id="KW-1185">Reference proteome</keyword>
<name>A0A5C5VIS1_9BACT</name>
<keyword evidence="1 4" id="KW-0808">Transferase</keyword>
<evidence type="ECO:0000256" key="2">
    <source>
        <dbReference type="ARBA" id="ARBA00023315"/>
    </source>
</evidence>
<organism evidence="4 5">
    <name type="scientific">Blastopirellula retiformator</name>
    <dbReference type="NCBI Taxonomy" id="2527970"/>
    <lineage>
        <taxon>Bacteria</taxon>
        <taxon>Pseudomonadati</taxon>
        <taxon>Planctomycetota</taxon>
        <taxon>Planctomycetia</taxon>
        <taxon>Pirellulales</taxon>
        <taxon>Pirellulaceae</taxon>
        <taxon>Blastopirellula</taxon>
    </lineage>
</organism>
<keyword evidence="2" id="KW-0012">Acyltransferase</keyword>
<dbReference type="RefSeq" id="WP_146428728.1">
    <property type="nucleotide sequence ID" value="NZ_SJPF01000001.1"/>
</dbReference>
<accession>A0A5C5VIS1</accession>
<dbReference type="InterPro" id="IPR016181">
    <property type="entry name" value="Acyl_CoA_acyltransferase"/>
</dbReference>